<dbReference type="Proteomes" id="UP000094828">
    <property type="component" value="Unassembled WGS sequence"/>
</dbReference>
<feature type="binding site" evidence="1">
    <location>
        <position position="262"/>
    </location>
    <ligand>
        <name>Mg(2+)</name>
        <dbReference type="ChEBI" id="CHEBI:18420"/>
        <label>1</label>
    </ligand>
</feature>
<name>A0A1C3EP01_9PLAN</name>
<protein>
    <recommendedName>
        <fullName evidence="4">Crystallin J1</fullName>
    </recommendedName>
</protein>
<feature type="binding site" evidence="1">
    <location>
        <position position="259"/>
    </location>
    <ligand>
        <name>Mg(2+)</name>
        <dbReference type="ChEBI" id="CHEBI:18420"/>
        <label>1</label>
    </ligand>
</feature>
<dbReference type="AlphaFoldDB" id="A0A1C3EP01"/>
<dbReference type="STRING" id="1841610.A6X21_04840"/>
<dbReference type="SUPFAM" id="SSF101478">
    <property type="entry name" value="ADP-ribosylglycohydrolase"/>
    <property type="match status" value="1"/>
</dbReference>
<feature type="binding site" evidence="1">
    <location>
        <position position="50"/>
    </location>
    <ligand>
        <name>Mg(2+)</name>
        <dbReference type="ChEBI" id="CHEBI:18420"/>
        <label>1</label>
    </ligand>
</feature>
<evidence type="ECO:0000256" key="1">
    <source>
        <dbReference type="PIRSR" id="PIRSR605502-1"/>
    </source>
</evidence>
<feature type="binding site" evidence="1">
    <location>
        <position position="51"/>
    </location>
    <ligand>
        <name>Mg(2+)</name>
        <dbReference type="ChEBI" id="CHEBI:18420"/>
        <label>1</label>
    </ligand>
</feature>
<evidence type="ECO:0000313" key="3">
    <source>
        <dbReference type="Proteomes" id="UP000094828"/>
    </source>
</evidence>
<dbReference type="PANTHER" id="PTHR16222">
    <property type="entry name" value="ADP-RIBOSYLGLYCOHYDROLASE"/>
    <property type="match status" value="1"/>
</dbReference>
<feature type="binding site" evidence="1">
    <location>
        <position position="49"/>
    </location>
    <ligand>
        <name>Mg(2+)</name>
        <dbReference type="ChEBI" id="CHEBI:18420"/>
        <label>1</label>
    </ligand>
</feature>
<dbReference type="Pfam" id="PF03747">
    <property type="entry name" value="ADP_ribosyl_GH"/>
    <property type="match status" value="1"/>
</dbReference>
<evidence type="ECO:0000313" key="2">
    <source>
        <dbReference type="EMBL" id="ODA34967.1"/>
    </source>
</evidence>
<reference evidence="2 3" key="1">
    <citation type="submission" date="2016-05" db="EMBL/GenBank/DDBJ databases">
        <title>Genomic and physiological characterization of Planctopirus sp. isolated from fresh water lake.</title>
        <authorList>
            <person name="Subhash Y."/>
            <person name="Ramana C."/>
        </authorList>
    </citation>
    <scope>NUCLEOTIDE SEQUENCE [LARGE SCALE GENOMIC DNA]</scope>
    <source>
        <strain evidence="2 3">JC280</strain>
    </source>
</reference>
<dbReference type="InterPro" id="IPR005502">
    <property type="entry name" value="Ribosyl_crysJ1"/>
</dbReference>
<accession>A0A1C3EP01</accession>
<dbReference type="EMBL" id="LYDR01000039">
    <property type="protein sequence ID" value="ODA34967.1"/>
    <property type="molecule type" value="Genomic_DNA"/>
</dbReference>
<dbReference type="Gene3D" id="1.10.4080.10">
    <property type="entry name" value="ADP-ribosylation/Crystallin J1"/>
    <property type="match status" value="1"/>
</dbReference>
<sequence>MPVEQQMQRACLSLEGLSIGDAFGQQFFLPHVAAGANRDNPPTPPWNYTDDTEMTLALVETLHHHHAIHQDDFALRLASRYESQPYRGYGAGARRLLQEISAGGDWRALSRNMFSGLGSFGNGAAMRAAPLGAWFAGDVETVIQQAILSAEVTHAHPEGQAGAIAVALAAAWAVEHRGGAANEMIPWVISHMDPSEVRRRLEWVATYPLDTWAFTIASQVGSGYDISAQDTVPFCLWMTAAHWADYKEAMWVAARVGGDIDTTCAIIGGLIALNVGKEGIPADWFHFRERLNWKISVIEPSAVNHQD</sequence>
<feature type="binding site" evidence="1">
    <location>
        <position position="261"/>
    </location>
    <ligand>
        <name>Mg(2+)</name>
        <dbReference type="ChEBI" id="CHEBI:18420"/>
        <label>1</label>
    </ligand>
</feature>
<gene>
    <name evidence="2" type="ORF">A6X21_04840</name>
</gene>
<keyword evidence="1" id="KW-0479">Metal-binding</keyword>
<dbReference type="GO" id="GO:0046872">
    <property type="term" value="F:metal ion binding"/>
    <property type="evidence" value="ECO:0007669"/>
    <property type="project" value="UniProtKB-KW"/>
</dbReference>
<dbReference type="InterPro" id="IPR036705">
    <property type="entry name" value="Ribosyl_crysJ1_sf"/>
</dbReference>
<dbReference type="OrthoDB" id="9798107at2"/>
<keyword evidence="3" id="KW-1185">Reference proteome</keyword>
<dbReference type="PANTHER" id="PTHR16222:SF12">
    <property type="entry name" value="ADP-RIBOSYLGLYCOHYDROLASE-RELATED"/>
    <property type="match status" value="1"/>
</dbReference>
<organism evidence="2 3">
    <name type="scientific">Planctopirus hydrillae</name>
    <dbReference type="NCBI Taxonomy" id="1841610"/>
    <lineage>
        <taxon>Bacteria</taxon>
        <taxon>Pseudomonadati</taxon>
        <taxon>Planctomycetota</taxon>
        <taxon>Planctomycetia</taxon>
        <taxon>Planctomycetales</taxon>
        <taxon>Planctomycetaceae</taxon>
        <taxon>Planctopirus</taxon>
    </lineage>
</organism>
<dbReference type="RefSeq" id="WP_068846550.1">
    <property type="nucleotide sequence ID" value="NZ_LYDR01000039.1"/>
</dbReference>
<evidence type="ECO:0008006" key="4">
    <source>
        <dbReference type="Google" id="ProtNLM"/>
    </source>
</evidence>
<proteinExistence type="predicted"/>
<comment type="caution">
    <text evidence="2">The sequence shown here is derived from an EMBL/GenBank/DDBJ whole genome shotgun (WGS) entry which is preliminary data.</text>
</comment>
<comment type="cofactor">
    <cofactor evidence="1">
        <name>Mg(2+)</name>
        <dbReference type="ChEBI" id="CHEBI:18420"/>
    </cofactor>
    <text evidence="1">Binds 2 magnesium ions per subunit.</text>
</comment>
<keyword evidence="1" id="KW-0460">Magnesium</keyword>
<dbReference type="InterPro" id="IPR050792">
    <property type="entry name" value="ADP-ribosylglycohydrolase"/>
</dbReference>